<evidence type="ECO:0000256" key="1">
    <source>
        <dbReference type="SAM" id="MobiDB-lite"/>
    </source>
</evidence>
<dbReference type="AlphaFoldDB" id="A0A849SGK8"/>
<dbReference type="PANTHER" id="PTHR34094:SF1">
    <property type="entry name" value="PROTEIN FAM185A"/>
    <property type="match status" value="1"/>
</dbReference>
<feature type="compositionally biased region" description="Basic and acidic residues" evidence="1">
    <location>
        <begin position="332"/>
        <end position="354"/>
    </location>
</feature>
<protein>
    <submittedName>
        <fullName evidence="4">DUF4097 family beta strand repeat protein</fullName>
    </submittedName>
</protein>
<evidence type="ECO:0000259" key="3">
    <source>
        <dbReference type="Pfam" id="PF13349"/>
    </source>
</evidence>
<dbReference type="Pfam" id="PF13349">
    <property type="entry name" value="DUF4097"/>
    <property type="match status" value="1"/>
</dbReference>
<organism evidence="4 5">
    <name type="scientific">Eiseniibacteriota bacterium</name>
    <dbReference type="NCBI Taxonomy" id="2212470"/>
    <lineage>
        <taxon>Bacteria</taxon>
        <taxon>Candidatus Eiseniibacteriota</taxon>
    </lineage>
</organism>
<dbReference type="Proteomes" id="UP000580839">
    <property type="component" value="Unassembled WGS sequence"/>
</dbReference>
<evidence type="ECO:0000313" key="5">
    <source>
        <dbReference type="Proteomes" id="UP000580839"/>
    </source>
</evidence>
<dbReference type="EMBL" id="JABFRW010000055">
    <property type="protein sequence ID" value="NOT33591.1"/>
    <property type="molecule type" value="Genomic_DNA"/>
</dbReference>
<name>A0A849SGK8_UNCEI</name>
<feature type="compositionally biased region" description="Low complexity" evidence="1">
    <location>
        <begin position="368"/>
        <end position="377"/>
    </location>
</feature>
<feature type="signal peptide" evidence="2">
    <location>
        <begin position="1"/>
        <end position="33"/>
    </location>
</feature>
<feature type="chain" id="PRO_5032403193" evidence="2">
    <location>
        <begin position="34"/>
        <end position="391"/>
    </location>
</feature>
<keyword evidence="2" id="KW-0732">Signal</keyword>
<dbReference type="InterPro" id="IPR025164">
    <property type="entry name" value="Toastrack_DUF4097"/>
</dbReference>
<feature type="region of interest" description="Disordered" evidence="1">
    <location>
        <begin position="332"/>
        <end position="377"/>
    </location>
</feature>
<comment type="caution">
    <text evidence="4">The sequence shown here is derived from an EMBL/GenBank/DDBJ whole genome shotgun (WGS) entry which is preliminary data.</text>
</comment>
<feature type="domain" description="DUF4097" evidence="3">
    <location>
        <begin position="199"/>
        <end position="363"/>
    </location>
</feature>
<gene>
    <name evidence="4" type="ORF">HOP12_05395</name>
</gene>
<sequence>MPPIATRRTVRSTLVRGLLAASALAVMTSAPHAQTSDRYTLSGSSLGPVAIYDLAGKVTVVRGTGTDVVVTVKRGGRDAAKLRVETGRLNGRESLRVIFPGRRIIYPALGRGSNTETHIDENGTFGGISWSLFSGSNSVRISGSGSGLEAWADLEIAIPPRQATEVFLAAGDINATGTDSKLRLDTHSGDVHARGLTGDVTIDTGSGDVDVRDSSGDMLIDTGSGNVVVVKQKGERLSIDTGSGDVKLMGAQVSTLKVDTGSGDVSLGAVSADDVLADTGSGSVMLDMVTDAESVVLDTGSGEVTLGLPREFGAEYDISTGSGGIDIEVTHRSSVSERDEARGRIGDGRGRLRVDTGSGSVQIRPRASSSSSSSVGSWGSGTFFGRSLPFE</sequence>
<evidence type="ECO:0000313" key="4">
    <source>
        <dbReference type="EMBL" id="NOT33591.1"/>
    </source>
</evidence>
<evidence type="ECO:0000256" key="2">
    <source>
        <dbReference type="SAM" id="SignalP"/>
    </source>
</evidence>
<dbReference type="PANTHER" id="PTHR34094">
    <property type="match status" value="1"/>
</dbReference>
<proteinExistence type="predicted"/>
<reference evidence="4 5" key="1">
    <citation type="submission" date="2020-04" db="EMBL/GenBank/DDBJ databases">
        <title>Metagenomic profiling of ammonia- and methane-oxidizing microorganisms in a Dutch drinking water treatment plant.</title>
        <authorList>
            <person name="Poghosyan L."/>
            <person name="Leucker S."/>
        </authorList>
    </citation>
    <scope>NUCLEOTIDE SEQUENCE [LARGE SCALE GENOMIC DNA]</scope>
    <source>
        <strain evidence="4">S-RSF-IL-03</strain>
    </source>
</reference>
<accession>A0A849SGK8</accession>